<feature type="signal peptide" evidence="1">
    <location>
        <begin position="1"/>
        <end position="24"/>
    </location>
</feature>
<dbReference type="SUPFAM" id="SSF57884">
    <property type="entry name" value="Ada DNA repair protein, N-terminal domain (N-Ada 10)"/>
    <property type="match status" value="1"/>
</dbReference>
<keyword evidence="3" id="KW-1185">Reference proteome</keyword>
<sequence>MAVRFSVSALVLIMLVLSFPAVIAAEDAALVYHGNIKSRIFHRPGCRYYDCAACTREFSSRQKAIDAGFKPCGICKP</sequence>
<dbReference type="KEGG" id="paa:Paes_0502"/>
<name>B4S5G1_PROA2</name>
<organism evidence="2 3">
    <name type="scientific">Prosthecochloris aestuarii (strain DSM 271 / SK 413)</name>
    <dbReference type="NCBI Taxonomy" id="290512"/>
    <lineage>
        <taxon>Bacteria</taxon>
        <taxon>Pseudomonadati</taxon>
        <taxon>Chlorobiota</taxon>
        <taxon>Chlorobiia</taxon>
        <taxon>Chlorobiales</taxon>
        <taxon>Chlorobiaceae</taxon>
        <taxon>Prosthecochloris</taxon>
    </lineage>
</organism>
<accession>B4S5G1</accession>
<proteinExistence type="predicted"/>
<evidence type="ECO:0000313" key="3">
    <source>
        <dbReference type="Proteomes" id="UP000002725"/>
    </source>
</evidence>
<protein>
    <submittedName>
        <fullName evidence="2">Uncharacterized protein</fullName>
    </submittedName>
</protein>
<keyword evidence="1" id="KW-0732">Signal</keyword>
<gene>
    <name evidence="2" type="ordered locus">Paes_0502</name>
</gene>
<evidence type="ECO:0000313" key="2">
    <source>
        <dbReference type="EMBL" id="ACF45558.1"/>
    </source>
</evidence>
<evidence type="ECO:0000256" key="1">
    <source>
        <dbReference type="SAM" id="SignalP"/>
    </source>
</evidence>
<dbReference type="InterPro" id="IPR035451">
    <property type="entry name" value="Ada-like_dom_sf"/>
</dbReference>
<dbReference type="Gene3D" id="3.40.10.10">
    <property type="entry name" value="DNA Methylphosphotriester Repair Domain"/>
    <property type="match status" value="1"/>
</dbReference>
<dbReference type="RefSeq" id="WP_012505095.1">
    <property type="nucleotide sequence ID" value="NC_011059.1"/>
</dbReference>
<dbReference type="eggNOG" id="COG1525">
    <property type="taxonomic scope" value="Bacteria"/>
</dbReference>
<dbReference type="Proteomes" id="UP000002725">
    <property type="component" value="Chromosome"/>
</dbReference>
<dbReference type="HOGENOM" id="CLU_2635165_0_0_10"/>
<feature type="chain" id="PRO_5002822935" evidence="1">
    <location>
        <begin position="25"/>
        <end position="77"/>
    </location>
</feature>
<dbReference type="AlphaFoldDB" id="B4S5G1"/>
<dbReference type="STRING" id="290512.Paes_0502"/>
<reference evidence="2" key="1">
    <citation type="submission" date="2008-06" db="EMBL/GenBank/DDBJ databases">
        <title>Complete sequence of chromosome of Prosthecochloris aestuarii DSM 271.</title>
        <authorList>
            <consortium name="US DOE Joint Genome Institute"/>
            <person name="Lucas S."/>
            <person name="Copeland A."/>
            <person name="Lapidus A."/>
            <person name="Glavina del Rio T."/>
            <person name="Dalin E."/>
            <person name="Tice H."/>
            <person name="Bruce D."/>
            <person name="Goodwin L."/>
            <person name="Pitluck S."/>
            <person name="Schmutz J."/>
            <person name="Larimer F."/>
            <person name="Land M."/>
            <person name="Hauser L."/>
            <person name="Kyrpides N."/>
            <person name="Anderson I."/>
            <person name="Liu Z."/>
            <person name="Li T."/>
            <person name="Zhao F."/>
            <person name="Overmann J."/>
            <person name="Bryant D.A."/>
            <person name="Richardson P."/>
        </authorList>
    </citation>
    <scope>NUCLEOTIDE SEQUENCE [LARGE SCALE GENOMIC DNA]</scope>
    <source>
        <strain evidence="2">DSM 271</strain>
    </source>
</reference>
<dbReference type="EMBL" id="CP001108">
    <property type="protein sequence ID" value="ACF45558.1"/>
    <property type="molecule type" value="Genomic_DNA"/>
</dbReference>